<comment type="caution">
    <text evidence="1">The sequence shown here is derived from an EMBL/GenBank/DDBJ whole genome shotgun (WGS) entry which is preliminary data.</text>
</comment>
<sequence length="293" mass="32780">MDLGHTLLLEPLDGIIPSLTTAPRLRKLRMSISSSPAILVPWSNLTDLTLHECTSPDHALDVLARCAGLMRVSVRTVGWSIPPQARQHNLALNCLRTLSFALCEDAEHFTPFFSNISAPALQGLCLAFGGMEMRINEQWTGDHFTAFQLQAPHITSLELQYAELISDEFIAVIRHAPALTHLKLFRCPGFDEDVIDALRYEDGATPSVPSLHHLVLEGMEHDVADDILADMIASRWWTDTKLASRLVPPAVARWTHVELWYDLSGHFLLNDMPSDILITSTRQDPDRDPFLYG</sequence>
<dbReference type="InterPro" id="IPR032675">
    <property type="entry name" value="LRR_dom_sf"/>
</dbReference>
<proteinExistence type="predicted"/>
<evidence type="ECO:0000313" key="2">
    <source>
        <dbReference type="Proteomes" id="UP000623467"/>
    </source>
</evidence>
<accession>A0A8H7CSN5</accession>
<dbReference type="Gene3D" id="3.80.10.10">
    <property type="entry name" value="Ribonuclease Inhibitor"/>
    <property type="match status" value="1"/>
</dbReference>
<dbReference type="Proteomes" id="UP000623467">
    <property type="component" value="Unassembled WGS sequence"/>
</dbReference>
<evidence type="ECO:0000313" key="1">
    <source>
        <dbReference type="EMBL" id="KAF7346018.1"/>
    </source>
</evidence>
<name>A0A8H7CSN5_9AGAR</name>
<reference evidence="1" key="1">
    <citation type="submission" date="2020-05" db="EMBL/GenBank/DDBJ databases">
        <title>Mycena genomes resolve the evolution of fungal bioluminescence.</title>
        <authorList>
            <person name="Tsai I.J."/>
        </authorList>
    </citation>
    <scope>NUCLEOTIDE SEQUENCE</scope>
    <source>
        <strain evidence="1">160909Yilan</strain>
    </source>
</reference>
<organism evidence="1 2">
    <name type="scientific">Mycena sanguinolenta</name>
    <dbReference type="NCBI Taxonomy" id="230812"/>
    <lineage>
        <taxon>Eukaryota</taxon>
        <taxon>Fungi</taxon>
        <taxon>Dikarya</taxon>
        <taxon>Basidiomycota</taxon>
        <taxon>Agaricomycotina</taxon>
        <taxon>Agaricomycetes</taxon>
        <taxon>Agaricomycetidae</taxon>
        <taxon>Agaricales</taxon>
        <taxon>Marasmiineae</taxon>
        <taxon>Mycenaceae</taxon>
        <taxon>Mycena</taxon>
    </lineage>
</organism>
<dbReference type="SUPFAM" id="SSF52047">
    <property type="entry name" value="RNI-like"/>
    <property type="match status" value="1"/>
</dbReference>
<dbReference type="AlphaFoldDB" id="A0A8H7CSN5"/>
<protein>
    <submittedName>
        <fullName evidence="1">F-box domain-containing protein</fullName>
    </submittedName>
</protein>
<dbReference type="EMBL" id="JACAZH010000019">
    <property type="protein sequence ID" value="KAF7346018.1"/>
    <property type="molecule type" value="Genomic_DNA"/>
</dbReference>
<dbReference type="OrthoDB" id="2938304at2759"/>
<keyword evidence="2" id="KW-1185">Reference proteome</keyword>
<gene>
    <name evidence="1" type="ORF">MSAN_01827700</name>
</gene>